<feature type="compositionally biased region" description="Low complexity" evidence="1">
    <location>
        <begin position="396"/>
        <end position="407"/>
    </location>
</feature>
<dbReference type="Proteomes" id="UP000192596">
    <property type="component" value="Unassembled WGS sequence"/>
</dbReference>
<evidence type="ECO:0000256" key="1">
    <source>
        <dbReference type="SAM" id="MobiDB-lite"/>
    </source>
</evidence>
<dbReference type="PANTHER" id="PTHR13211:SF0">
    <property type="entry name" value="TELOMERASE CAJAL BODY PROTEIN 1"/>
    <property type="match status" value="1"/>
</dbReference>
<evidence type="ECO:0000313" key="2">
    <source>
        <dbReference type="EMBL" id="OQO00291.1"/>
    </source>
</evidence>
<proteinExistence type="predicted"/>
<organism evidence="2 3">
    <name type="scientific">Cryoendolithus antarcticus</name>
    <dbReference type="NCBI Taxonomy" id="1507870"/>
    <lineage>
        <taxon>Eukaryota</taxon>
        <taxon>Fungi</taxon>
        <taxon>Dikarya</taxon>
        <taxon>Ascomycota</taxon>
        <taxon>Pezizomycotina</taxon>
        <taxon>Dothideomycetes</taxon>
        <taxon>Dothideomycetidae</taxon>
        <taxon>Cladosporiales</taxon>
        <taxon>Cladosporiaceae</taxon>
        <taxon>Cryoendolithus</taxon>
    </lineage>
</organism>
<dbReference type="InterPro" id="IPR001680">
    <property type="entry name" value="WD40_rpt"/>
</dbReference>
<accession>A0A1V8SMV7</accession>
<dbReference type="OrthoDB" id="239865at2759"/>
<gene>
    <name evidence="2" type="ORF">B0A48_14078</name>
</gene>
<dbReference type="SMART" id="SM00320">
    <property type="entry name" value="WD40"/>
    <property type="match status" value="4"/>
</dbReference>
<dbReference type="InterPro" id="IPR036322">
    <property type="entry name" value="WD40_repeat_dom_sf"/>
</dbReference>
<dbReference type="STRING" id="1507870.A0A1V8SMV7"/>
<evidence type="ECO:0000313" key="3">
    <source>
        <dbReference type="Proteomes" id="UP000192596"/>
    </source>
</evidence>
<dbReference type="FunCoup" id="A0A1V8SMV7">
    <property type="interactions" value="32"/>
</dbReference>
<dbReference type="SUPFAM" id="SSF50978">
    <property type="entry name" value="WD40 repeat-like"/>
    <property type="match status" value="1"/>
</dbReference>
<dbReference type="InParanoid" id="A0A1V8SMV7"/>
<evidence type="ECO:0008006" key="4">
    <source>
        <dbReference type="Google" id="ProtNLM"/>
    </source>
</evidence>
<name>A0A1V8SMV7_9PEZI</name>
<sequence length="436" mass="46960">MISSADLSAYLDGMQSPDVVDRDGPLDSAIRPRRIADTRTSFCHAFKQHTGVKPSRNDQPNFFKQAQFSPDGTAVVTHNADESLRTFVLPPDLLDSASQPHELQPYSTLPSATNVLSYAIYPGFNLADPSTTLILSAPSNLPLRLTNVLDPSHIPATYPYINSANEAFIAPNSVSFIDRGTNFVAGSAGRVSVFDVTRQAGPEFYHNLKAKAGATGMRDTSRIMALSVSSDRLLAAGSTNRNVGIFGNSGRGACETTFSVAGQMSEATVTKGSGVMSLAWTPDGKYLLVAERQSDGLHVYDVRNLLRRVAFLSDRNAKTTQRLGIDVMATREGCEVWAGGVDGVTRMWNNPGSTEGEHRPDAEIKMHDDPVSSVVWHPIVAVLATCSGQRSRGQVSAADEASSSASDNESHSDDEHPASRQSNNTLKIWDFMQPGS</sequence>
<feature type="region of interest" description="Disordered" evidence="1">
    <location>
        <begin position="390"/>
        <end position="436"/>
    </location>
</feature>
<dbReference type="EMBL" id="NAJO01000036">
    <property type="protein sequence ID" value="OQO00291.1"/>
    <property type="molecule type" value="Genomic_DNA"/>
</dbReference>
<dbReference type="Gene3D" id="2.130.10.10">
    <property type="entry name" value="YVTN repeat-like/Quinoprotein amine dehydrogenase"/>
    <property type="match status" value="1"/>
</dbReference>
<protein>
    <recommendedName>
        <fullName evidence="4">Anaphase-promoting complex subunit 4 WD40 domain-containing protein</fullName>
    </recommendedName>
</protein>
<dbReference type="Pfam" id="PF00400">
    <property type="entry name" value="WD40"/>
    <property type="match status" value="1"/>
</dbReference>
<dbReference type="AlphaFoldDB" id="A0A1V8SMV7"/>
<dbReference type="PANTHER" id="PTHR13211">
    <property type="entry name" value="TELOMERASE CAJAL BODY PROTEIN 1"/>
    <property type="match status" value="1"/>
</dbReference>
<dbReference type="InterPro" id="IPR051150">
    <property type="entry name" value="SWT21/TCAB1_mRNA_Telomere"/>
</dbReference>
<dbReference type="InterPro" id="IPR015943">
    <property type="entry name" value="WD40/YVTN_repeat-like_dom_sf"/>
</dbReference>
<keyword evidence="3" id="KW-1185">Reference proteome</keyword>
<feature type="compositionally biased region" description="Basic and acidic residues" evidence="1">
    <location>
        <begin position="408"/>
        <end position="418"/>
    </location>
</feature>
<reference evidence="3" key="1">
    <citation type="submission" date="2017-03" db="EMBL/GenBank/DDBJ databases">
        <title>Genomes of endolithic fungi from Antarctica.</title>
        <authorList>
            <person name="Coleine C."/>
            <person name="Masonjones S."/>
            <person name="Stajich J.E."/>
        </authorList>
    </citation>
    <scope>NUCLEOTIDE SEQUENCE [LARGE SCALE GENOMIC DNA]</scope>
    <source>
        <strain evidence="3">CCFEE 5527</strain>
    </source>
</reference>
<comment type="caution">
    <text evidence="2">The sequence shown here is derived from an EMBL/GenBank/DDBJ whole genome shotgun (WGS) entry which is preliminary data.</text>
</comment>